<dbReference type="AlphaFoldDB" id="A0A9E7SWW5"/>
<dbReference type="InterPro" id="IPR012341">
    <property type="entry name" value="6hp_glycosidase-like_sf"/>
</dbReference>
<name>A0A9E7SWW5_9EURY</name>
<evidence type="ECO:0000259" key="2">
    <source>
        <dbReference type="Pfam" id="PF00723"/>
    </source>
</evidence>
<organism evidence="4 5">
    <name type="scientific">Natronosalvus rutilus</name>
    <dbReference type="NCBI Taxonomy" id="2953753"/>
    <lineage>
        <taxon>Archaea</taxon>
        <taxon>Methanobacteriati</taxon>
        <taxon>Methanobacteriota</taxon>
        <taxon>Stenosarchaea group</taxon>
        <taxon>Halobacteria</taxon>
        <taxon>Halobacteriales</taxon>
        <taxon>Natrialbaceae</taxon>
        <taxon>Natronosalvus</taxon>
    </lineage>
</organism>
<dbReference type="RefSeq" id="WP_254158089.1">
    <property type="nucleotide sequence ID" value="NZ_CP100355.1"/>
</dbReference>
<dbReference type="GO" id="GO:0030246">
    <property type="term" value="F:carbohydrate binding"/>
    <property type="evidence" value="ECO:0007669"/>
    <property type="project" value="InterPro"/>
</dbReference>
<dbReference type="InterPro" id="IPR011013">
    <property type="entry name" value="Gal_mutarotase_sf_dom"/>
</dbReference>
<dbReference type="GO" id="GO:0005975">
    <property type="term" value="P:carbohydrate metabolic process"/>
    <property type="evidence" value="ECO:0007669"/>
    <property type="project" value="InterPro"/>
</dbReference>
<sequence length="826" mass="89477">MTTPNSIHDDSNRFPTVSWASGETYGLETPQDYDTDDPTRVWCTLTDGAITEPRFPRVDVMNLRTLSFVVTDGDGYVARTSRPTQRATDTLERTVTPTADDALVYEHRFRETEAGRDWTLTVETAVDTENEALCCSIAFDAADAPTEYDIYVVGQPTPSARGVHTRAERRGKTGDYGLVASDTGGGSTVIHDQDGEPYHVALALEAANGFDWAAVREGGENGMEPLEGDAGAAVSGEGIVSLGARVGSGVSALETEVALGFATEADTDAARAETRRALEGGFETIREDYVDSWRSYLTDLNVPASVAGDPDRRVQYDFAAMVLKAVEDKTFVGAGLASPSVPWGTGVEATEAADYGYNFVWSRDLYQVSTAFEAMGDVESAIDATEYLFRYQLEDDGFLPQNTYLEGTTRWGGEQLDNVSFPVVMAYQFANRHGYGLEAASYDYEDVRTIAEYVLRSGPDSEQERWEEEAGYSPSTIAAEIAGLVCAAWFADRAGADEDAIRCLAVADDWSRGVEEWCATTTGTDEHDAPYYVRVSADGRPDEPSERTLANGGPTLDERDIVDAGFLELVRLGIVPWDDEVVRNSLAVVDETIHVDTPHGSAWYRYNGDGYGEQTADGPDGAGAPWSLTHAGKGRLWPIFTGERGEYELLADETDADLEPSALLETMTGFANSGRMLPEQVWDSEDPTEFGWTFGSGTAAATPLAWSCAQYVRLAHSIDAGRPVETPEIVADFFRGRGRGRTSSEPTSPTLELEADGETVSGTTDGDYVVAQTDAGVETIAVTDGRFSLEKGDASSPIRVVAVNVGEVVWDLETTTVVLRLKRDVP</sequence>
<keyword evidence="5" id="KW-1185">Reference proteome</keyword>
<dbReference type="Gene3D" id="1.50.10.10">
    <property type="match status" value="1"/>
</dbReference>
<evidence type="ECO:0000256" key="1">
    <source>
        <dbReference type="ARBA" id="ARBA00006188"/>
    </source>
</evidence>
<accession>A0A9E7SWW5</accession>
<dbReference type="InterPro" id="IPR015220">
    <property type="entry name" value="Glucodextranase_N"/>
</dbReference>
<evidence type="ECO:0000313" key="4">
    <source>
        <dbReference type="EMBL" id="UTF53563.1"/>
    </source>
</evidence>
<dbReference type="InterPro" id="IPR014718">
    <property type="entry name" value="GH-type_carb-bd"/>
</dbReference>
<dbReference type="SUPFAM" id="SSF48208">
    <property type="entry name" value="Six-hairpin glycosidases"/>
    <property type="match status" value="1"/>
</dbReference>
<evidence type="ECO:0000313" key="5">
    <source>
        <dbReference type="Proteomes" id="UP001056855"/>
    </source>
</evidence>
<dbReference type="Pfam" id="PF09137">
    <property type="entry name" value="Glucodextran_N"/>
    <property type="match status" value="1"/>
</dbReference>
<dbReference type="GO" id="GO:0004553">
    <property type="term" value="F:hydrolase activity, hydrolyzing O-glycosyl compounds"/>
    <property type="evidence" value="ECO:0007669"/>
    <property type="project" value="TreeGrafter"/>
</dbReference>
<feature type="domain" description="GH15-like" evidence="2">
    <location>
        <begin position="393"/>
        <end position="715"/>
    </location>
</feature>
<dbReference type="SUPFAM" id="SSF74650">
    <property type="entry name" value="Galactose mutarotase-like"/>
    <property type="match status" value="1"/>
</dbReference>
<comment type="similarity">
    <text evidence="1">Belongs to the glycosyl hydrolase 15 family.</text>
</comment>
<dbReference type="PANTHER" id="PTHR31616">
    <property type="entry name" value="TREHALASE"/>
    <property type="match status" value="1"/>
</dbReference>
<keyword evidence="4" id="KW-0378">Hydrolase</keyword>
<dbReference type="InterPro" id="IPR011613">
    <property type="entry name" value="GH15-like"/>
</dbReference>
<dbReference type="Pfam" id="PF00723">
    <property type="entry name" value="Glyco_hydro_15"/>
    <property type="match status" value="1"/>
</dbReference>
<dbReference type="KEGG" id="sawl:NGM29_17630"/>
<protein>
    <submittedName>
        <fullName evidence="4">Glycoside hydrolase family 15 protein</fullName>
    </submittedName>
</protein>
<feature type="domain" description="Glucodextranase N-terminal" evidence="3">
    <location>
        <begin position="18"/>
        <end position="297"/>
    </location>
</feature>
<dbReference type="InterPro" id="IPR008928">
    <property type="entry name" value="6-hairpin_glycosidase_sf"/>
</dbReference>
<reference evidence="4" key="1">
    <citation type="submission" date="2022-06" db="EMBL/GenBank/DDBJ databases">
        <title>Diverse halophilic archaea isolated from saline environments.</title>
        <authorList>
            <person name="Cui H.-L."/>
        </authorList>
    </citation>
    <scope>NUCLEOTIDE SEQUENCE</scope>
    <source>
        <strain evidence="4">WLHS1</strain>
    </source>
</reference>
<dbReference type="PANTHER" id="PTHR31616:SF0">
    <property type="entry name" value="GLUCAN 1,4-ALPHA-GLUCOSIDASE"/>
    <property type="match status" value="1"/>
</dbReference>
<evidence type="ECO:0000259" key="3">
    <source>
        <dbReference type="Pfam" id="PF09137"/>
    </source>
</evidence>
<dbReference type="Gene3D" id="2.70.98.10">
    <property type="match status" value="1"/>
</dbReference>
<dbReference type="Proteomes" id="UP001056855">
    <property type="component" value="Chromosome"/>
</dbReference>
<proteinExistence type="inferred from homology"/>
<dbReference type="GeneID" id="73291906"/>
<gene>
    <name evidence="4" type="ORF">NGM29_17630</name>
</gene>
<dbReference type="EMBL" id="CP100355">
    <property type="protein sequence ID" value="UTF53563.1"/>
    <property type="molecule type" value="Genomic_DNA"/>
</dbReference>